<proteinExistence type="predicted"/>
<dbReference type="Gene3D" id="3.30.1540.10">
    <property type="entry name" value="formyl-coa transferase, domain 3"/>
    <property type="match status" value="1"/>
</dbReference>
<evidence type="ECO:0000313" key="3">
    <source>
        <dbReference type="EMBL" id="ADC66576.1"/>
    </source>
</evidence>
<keyword evidence="4" id="KW-1185">Reference proteome</keyword>
<dbReference type="InterPro" id="IPR003673">
    <property type="entry name" value="CoA-Trfase_fam_III"/>
</dbReference>
<keyword evidence="1" id="KW-0808">Transferase</keyword>
<evidence type="ECO:0000256" key="2">
    <source>
        <dbReference type="SAM" id="Phobius"/>
    </source>
</evidence>
<dbReference type="PANTHER" id="PTHR48228">
    <property type="entry name" value="SUCCINYL-COA--D-CITRAMALATE COA-TRANSFERASE"/>
    <property type="match status" value="1"/>
</dbReference>
<dbReference type="STRING" id="589924.Ferp_2468"/>
<reference evidence="3 4" key="2">
    <citation type="journal article" date="2011" name="Stand. Genomic Sci.">
        <title>Complete genome sequence of Ferroglobus placidus AEDII12DO.</title>
        <authorList>
            <person name="Anderson I."/>
            <person name="Risso C."/>
            <person name="Holmes D."/>
            <person name="Lucas S."/>
            <person name="Copeland A."/>
            <person name="Lapidus A."/>
            <person name="Cheng J.F."/>
            <person name="Bruce D."/>
            <person name="Goodwin L."/>
            <person name="Pitluck S."/>
            <person name="Saunders E."/>
            <person name="Brettin T."/>
            <person name="Detter J.C."/>
            <person name="Han C."/>
            <person name="Tapia R."/>
            <person name="Larimer F."/>
            <person name="Land M."/>
            <person name="Hauser L."/>
            <person name="Woyke T."/>
            <person name="Lovley D."/>
            <person name="Kyrpides N."/>
            <person name="Ivanova N."/>
        </authorList>
    </citation>
    <scope>NUCLEOTIDE SEQUENCE [LARGE SCALE GENOMIC DNA]</scope>
    <source>
        <strain evidence="4">DSM 10642 / AEDII12DO</strain>
    </source>
</reference>
<keyword evidence="2" id="KW-0812">Transmembrane</keyword>
<sequence length="434" mass="49916">MEWEEFAKKLTDPEEARFKDDALKDVTVLDISYAQPAAHVTSSILAEFGARVIKIEPPGGDAFREISPFGEYYFHNTGLNFLVEGRNKEFITLNIEKEEGRELFKKLVSKADVVIESYPPGYLDELGIGYRQLSEINPGLIYLAFSAHGHFGKKAKEFAKIPDSNLLGIANSGYMYACKELEEAGEPYNLPTSPRFWMASYFTAIYAVSGVLLALLYRNRTGEGQMIDVTSTEVMMKITMELQWVHVFKEPVDVGVLPLDAGVFSYAYYKIKDGYVFAAGYTDDNFRALVTQIEAPEIFEKYPTVFDRTPLEKQKEAYKDIQKAIEKFTFEELARKMVEWKEKGEKGTAIYAKVMTPKEVLEDKYWWEKAVFRKYKDRRYPELVVVNSPWRFSETPPKLKWICKNVGEDNEFVYRTLLGLGKEDLENLRNNNVI</sequence>
<evidence type="ECO:0000256" key="1">
    <source>
        <dbReference type="ARBA" id="ARBA00022679"/>
    </source>
</evidence>
<dbReference type="InterPro" id="IPR044855">
    <property type="entry name" value="CoA-Trfase_III_dom3_sf"/>
</dbReference>
<dbReference type="eggNOG" id="arCOG02304">
    <property type="taxonomic scope" value="Archaea"/>
</dbReference>
<dbReference type="EMBL" id="CP001899">
    <property type="protein sequence ID" value="ADC66576.1"/>
    <property type="molecule type" value="Genomic_DNA"/>
</dbReference>
<reference evidence="4" key="1">
    <citation type="submission" date="2010-02" db="EMBL/GenBank/DDBJ databases">
        <title>Complete sequence of Ferroglobus placidus DSM 10642.</title>
        <authorList>
            <consortium name="US DOE Joint Genome Institute"/>
            <person name="Lucas S."/>
            <person name="Copeland A."/>
            <person name="Lapidus A."/>
            <person name="Cheng J.-F."/>
            <person name="Bruce D."/>
            <person name="Goodwin L."/>
            <person name="Pitluck S."/>
            <person name="Saunders E."/>
            <person name="Brettin T."/>
            <person name="Detter J.C."/>
            <person name="Han C."/>
            <person name="Tapia R."/>
            <person name="Larimer F."/>
            <person name="Land M."/>
            <person name="Hauser L."/>
            <person name="Kyrpides N."/>
            <person name="Ivanova N."/>
            <person name="Holmes D."/>
            <person name="Lovley D."/>
            <person name="Kyrpides N."/>
            <person name="Anderson I.J."/>
            <person name="Woyke T."/>
        </authorList>
    </citation>
    <scope>NUCLEOTIDE SEQUENCE [LARGE SCALE GENOMIC DNA]</scope>
    <source>
        <strain evidence="4">DSM 10642 / AEDII12DO</strain>
    </source>
</reference>
<accession>D3S285</accession>
<dbReference type="GeneID" id="8780010"/>
<protein>
    <submittedName>
        <fullName evidence="3">L-carnitine dehydratase/bile acid-inducible protein F</fullName>
    </submittedName>
</protein>
<keyword evidence="2" id="KW-0472">Membrane</keyword>
<evidence type="ECO:0000313" key="4">
    <source>
        <dbReference type="Proteomes" id="UP000002613"/>
    </source>
</evidence>
<dbReference type="InterPro" id="IPR050509">
    <property type="entry name" value="CoA-transferase_III"/>
</dbReference>
<dbReference type="Proteomes" id="UP000002613">
    <property type="component" value="Chromosome"/>
</dbReference>
<dbReference type="GO" id="GO:0016740">
    <property type="term" value="F:transferase activity"/>
    <property type="evidence" value="ECO:0007669"/>
    <property type="project" value="UniProtKB-KW"/>
</dbReference>
<dbReference type="PANTHER" id="PTHR48228:SF6">
    <property type="entry name" value="L-CARNITINE COA-TRANSFERASE"/>
    <property type="match status" value="1"/>
</dbReference>
<dbReference type="RefSeq" id="WP_012966909.1">
    <property type="nucleotide sequence ID" value="NC_013849.1"/>
</dbReference>
<dbReference type="InterPro" id="IPR023606">
    <property type="entry name" value="CoA-Trfase_III_dom_1_sf"/>
</dbReference>
<dbReference type="OrthoDB" id="28444at2157"/>
<feature type="transmembrane region" description="Helical" evidence="2">
    <location>
        <begin position="196"/>
        <end position="217"/>
    </location>
</feature>
<organism evidence="3 4">
    <name type="scientific">Ferroglobus placidus (strain DSM 10642 / AEDII12DO)</name>
    <dbReference type="NCBI Taxonomy" id="589924"/>
    <lineage>
        <taxon>Archaea</taxon>
        <taxon>Methanobacteriati</taxon>
        <taxon>Methanobacteriota</taxon>
        <taxon>Archaeoglobi</taxon>
        <taxon>Archaeoglobales</taxon>
        <taxon>Archaeoglobaceae</taxon>
        <taxon>Ferroglobus</taxon>
    </lineage>
</organism>
<name>D3S285_FERPA</name>
<dbReference type="HOGENOM" id="CLU_033975_2_0_2"/>
<keyword evidence="2" id="KW-1133">Transmembrane helix</keyword>
<dbReference type="PaxDb" id="589924-Ferp_2468"/>
<dbReference type="SUPFAM" id="SSF89796">
    <property type="entry name" value="CoA-transferase family III (CaiB/BaiF)"/>
    <property type="match status" value="1"/>
</dbReference>
<dbReference type="AlphaFoldDB" id="D3S285"/>
<gene>
    <name evidence="3" type="ordered locus">Ferp_2468</name>
</gene>
<dbReference type="Pfam" id="PF02515">
    <property type="entry name" value="CoA_transf_3"/>
    <property type="match status" value="1"/>
</dbReference>
<dbReference type="KEGG" id="fpl:Ferp_2468"/>
<dbReference type="Gene3D" id="3.40.50.10540">
    <property type="entry name" value="Crotonobetainyl-coa:carnitine coa-transferase, domain 1"/>
    <property type="match status" value="1"/>
</dbReference>